<dbReference type="Proteomes" id="UP001060215">
    <property type="component" value="Chromosome 8"/>
</dbReference>
<dbReference type="EMBL" id="CM045765">
    <property type="protein sequence ID" value="KAI7999805.1"/>
    <property type="molecule type" value="Genomic_DNA"/>
</dbReference>
<evidence type="ECO:0000313" key="1">
    <source>
        <dbReference type="EMBL" id="KAI7999805.1"/>
    </source>
</evidence>
<keyword evidence="2" id="KW-1185">Reference proteome</keyword>
<comment type="caution">
    <text evidence="1">The sequence shown here is derived from an EMBL/GenBank/DDBJ whole genome shotgun (WGS) entry which is preliminary data.</text>
</comment>
<reference evidence="1 2" key="1">
    <citation type="journal article" date="2022" name="Plant J.">
        <title>Chromosome-level genome of Camellia lanceoleosa provides a valuable resource for understanding genome evolution and self-incompatibility.</title>
        <authorList>
            <person name="Gong W."/>
            <person name="Xiao S."/>
            <person name="Wang L."/>
            <person name="Liao Z."/>
            <person name="Chang Y."/>
            <person name="Mo W."/>
            <person name="Hu G."/>
            <person name="Li W."/>
            <person name="Zhao G."/>
            <person name="Zhu H."/>
            <person name="Hu X."/>
            <person name="Ji K."/>
            <person name="Xiang X."/>
            <person name="Song Q."/>
            <person name="Yuan D."/>
            <person name="Jin S."/>
            <person name="Zhang L."/>
        </authorList>
    </citation>
    <scope>NUCLEOTIDE SEQUENCE [LARGE SCALE GENOMIC DNA]</scope>
    <source>
        <strain evidence="1">SQ_2022a</strain>
    </source>
</reference>
<organism evidence="1 2">
    <name type="scientific">Camellia lanceoleosa</name>
    <dbReference type="NCBI Taxonomy" id="1840588"/>
    <lineage>
        <taxon>Eukaryota</taxon>
        <taxon>Viridiplantae</taxon>
        <taxon>Streptophyta</taxon>
        <taxon>Embryophyta</taxon>
        <taxon>Tracheophyta</taxon>
        <taxon>Spermatophyta</taxon>
        <taxon>Magnoliopsida</taxon>
        <taxon>eudicotyledons</taxon>
        <taxon>Gunneridae</taxon>
        <taxon>Pentapetalae</taxon>
        <taxon>asterids</taxon>
        <taxon>Ericales</taxon>
        <taxon>Theaceae</taxon>
        <taxon>Camellia</taxon>
    </lineage>
</organism>
<accession>A0ACC0GI06</accession>
<protein>
    <submittedName>
        <fullName evidence="1">Uncharacterized protein</fullName>
    </submittedName>
</protein>
<proteinExistence type="predicted"/>
<gene>
    <name evidence="1" type="ORF">LOK49_LG09G01567</name>
</gene>
<name>A0ACC0GI06_9ERIC</name>
<sequence length="126" mass="13729">MASTTLKIPELSGMAFEGLSGNEDLSYLCLLGKVLVPKPLNRSTVTAIICNAWRTRDSPKRGLLHGADERPSGLPMADTLGSTTTPQLAYSTLQHLTLKRKSLGDDDLPTRYPKLLNLKRDADHGI</sequence>
<evidence type="ECO:0000313" key="2">
    <source>
        <dbReference type="Proteomes" id="UP001060215"/>
    </source>
</evidence>